<gene>
    <name evidence="3" type="ORF">GRG538_LOCUS31023</name>
    <name evidence="2" type="ORF">KIK155_LOCUS25023</name>
</gene>
<dbReference type="EMBL" id="CAJNYV010004520">
    <property type="protein sequence ID" value="CAF3676368.1"/>
    <property type="molecule type" value="Genomic_DNA"/>
</dbReference>
<reference evidence="3" key="1">
    <citation type="submission" date="2021-02" db="EMBL/GenBank/DDBJ databases">
        <authorList>
            <person name="Nowell W R."/>
        </authorList>
    </citation>
    <scope>NUCLEOTIDE SEQUENCE</scope>
</reference>
<accession>A0A818XZ31</accession>
<evidence type="ECO:0008006" key="5">
    <source>
        <dbReference type="Google" id="ProtNLM"/>
    </source>
</evidence>
<keyword evidence="1" id="KW-0732">Signal</keyword>
<comment type="caution">
    <text evidence="3">The sequence shown here is derived from an EMBL/GenBank/DDBJ whole genome shotgun (WGS) entry which is preliminary data.</text>
</comment>
<evidence type="ECO:0000313" key="2">
    <source>
        <dbReference type="EMBL" id="CAF3676368.1"/>
    </source>
</evidence>
<dbReference type="EMBL" id="CAJNYT010005438">
    <property type="protein sequence ID" value="CAF3744134.1"/>
    <property type="molecule type" value="Genomic_DNA"/>
</dbReference>
<dbReference type="Proteomes" id="UP000663872">
    <property type="component" value="Unassembled WGS sequence"/>
</dbReference>
<evidence type="ECO:0000313" key="3">
    <source>
        <dbReference type="EMBL" id="CAF3744134.1"/>
    </source>
</evidence>
<dbReference type="Proteomes" id="UP000663865">
    <property type="component" value="Unassembled WGS sequence"/>
</dbReference>
<sequence>MLKAVRFATLLVYFILCVNGSKKSWLSAKEINKCLEKSKELNTGCDFIKCFHERYKCNAESVTAWAHELCQSFPKEIILQFTPPGRQMMINIQNCTQNFLARTYRQRKKLNCDGFETKYFSQVTKCYAYEKNFCQVFKDNRQIFMQQATTVMLKKPRALQAFSIAGKNCTRFSYS</sequence>
<evidence type="ECO:0000313" key="4">
    <source>
        <dbReference type="Proteomes" id="UP000663872"/>
    </source>
</evidence>
<evidence type="ECO:0000256" key="1">
    <source>
        <dbReference type="SAM" id="SignalP"/>
    </source>
</evidence>
<feature type="chain" id="PRO_5044132551" description="DUF19 domain-containing protein" evidence="1">
    <location>
        <begin position="21"/>
        <end position="175"/>
    </location>
</feature>
<organism evidence="3 4">
    <name type="scientific">Rotaria socialis</name>
    <dbReference type="NCBI Taxonomy" id="392032"/>
    <lineage>
        <taxon>Eukaryota</taxon>
        <taxon>Metazoa</taxon>
        <taxon>Spiralia</taxon>
        <taxon>Gnathifera</taxon>
        <taxon>Rotifera</taxon>
        <taxon>Eurotatoria</taxon>
        <taxon>Bdelloidea</taxon>
        <taxon>Philodinida</taxon>
        <taxon>Philodinidae</taxon>
        <taxon>Rotaria</taxon>
    </lineage>
</organism>
<dbReference type="AlphaFoldDB" id="A0A818XZ31"/>
<proteinExistence type="predicted"/>
<name>A0A818XZ31_9BILA</name>
<feature type="signal peptide" evidence="1">
    <location>
        <begin position="1"/>
        <end position="20"/>
    </location>
</feature>
<protein>
    <recommendedName>
        <fullName evidence="5">DUF19 domain-containing protein</fullName>
    </recommendedName>
</protein>